<dbReference type="UniPathway" id="UPA00148"/>
<sequence>MLDLALEFGEKGLMRILILGGTSEASALAARLAGQSAFRPLLSMAGRTSDPRPLPVPTRIGGFGGVEGLARFLAQERIEAVIDATHPFASAMSRNAAEACAQVQVPLLALRRPPWVPQEGDRWIEVASMEEAVRALGDIPRRVFLTVGRLELPPFAAAPQHTFLVRTIEPIGEALPVPHVIAIRDRAPFDEAAERALMERERVEVVVTKNSGGAATYPKIAAARALGLPVIVVARPEKPRGVEEVATADAAFDWLERRHGRTP</sequence>
<dbReference type="AlphaFoldDB" id="A0A841K3J9"/>
<protein>
    <submittedName>
        <fullName evidence="4">Precorrin-6A/cobalt-precorrin-6A reductase</fullName>
        <ecNumber evidence="4">1.3.1.106</ecNumber>
        <ecNumber evidence="4">1.3.1.54</ecNumber>
    </submittedName>
</protein>
<gene>
    <name evidence="4" type="ORF">HNQ73_000669</name>
</gene>
<evidence type="ECO:0000256" key="2">
    <source>
        <dbReference type="ARBA" id="ARBA00022573"/>
    </source>
</evidence>
<dbReference type="PANTHER" id="PTHR36925">
    <property type="entry name" value="COBALT-PRECORRIN-6A REDUCTASE"/>
    <property type="match status" value="1"/>
</dbReference>
<dbReference type="EC" id="1.3.1.106" evidence="4"/>
<comment type="pathway">
    <text evidence="1">Cofactor biosynthesis; adenosylcobalamin biosynthesis.</text>
</comment>
<name>A0A841K3J9_9HYPH</name>
<comment type="caution">
    <text evidence="4">The sequence shown here is derived from an EMBL/GenBank/DDBJ whole genome shotgun (WGS) entry which is preliminary data.</text>
</comment>
<keyword evidence="2" id="KW-0169">Cobalamin biosynthesis</keyword>
<evidence type="ECO:0000313" key="4">
    <source>
        <dbReference type="EMBL" id="MBB6167051.1"/>
    </source>
</evidence>
<evidence type="ECO:0000256" key="1">
    <source>
        <dbReference type="ARBA" id="ARBA00004953"/>
    </source>
</evidence>
<evidence type="ECO:0000256" key="3">
    <source>
        <dbReference type="ARBA" id="ARBA00023002"/>
    </source>
</evidence>
<accession>A0A841K3J9</accession>
<dbReference type="InterPro" id="IPR003723">
    <property type="entry name" value="Precorrin-6x_reduct"/>
</dbReference>
<keyword evidence="3 4" id="KW-0560">Oxidoreductase</keyword>
<reference evidence="4 5" key="1">
    <citation type="submission" date="2020-08" db="EMBL/GenBank/DDBJ databases">
        <title>Genomic Encyclopedia of Type Strains, Phase IV (KMG-IV): sequencing the most valuable type-strain genomes for metagenomic binning, comparative biology and taxonomic classification.</title>
        <authorList>
            <person name="Goeker M."/>
        </authorList>
    </citation>
    <scope>NUCLEOTIDE SEQUENCE [LARGE SCALE GENOMIC DNA]</scope>
    <source>
        <strain evidence="4 5">DSM 101465</strain>
    </source>
</reference>
<dbReference type="GO" id="GO:0016994">
    <property type="term" value="F:precorrin-6A reductase activity"/>
    <property type="evidence" value="ECO:0007669"/>
    <property type="project" value="UniProtKB-EC"/>
</dbReference>
<dbReference type="PANTHER" id="PTHR36925:SF1">
    <property type="entry name" value="COBALT-PRECORRIN-6A REDUCTASE"/>
    <property type="match status" value="1"/>
</dbReference>
<dbReference type="GO" id="GO:0009236">
    <property type="term" value="P:cobalamin biosynthetic process"/>
    <property type="evidence" value="ECO:0007669"/>
    <property type="project" value="UniProtKB-UniPathway"/>
</dbReference>
<dbReference type="Pfam" id="PF02571">
    <property type="entry name" value="CbiJ"/>
    <property type="match status" value="1"/>
</dbReference>
<dbReference type="NCBIfam" id="TIGR00715">
    <property type="entry name" value="precor6x_red"/>
    <property type="match status" value="1"/>
</dbReference>
<dbReference type="EC" id="1.3.1.54" evidence="4"/>
<dbReference type="EMBL" id="JACHEH010000002">
    <property type="protein sequence ID" value="MBB6167051.1"/>
    <property type="molecule type" value="Genomic_DNA"/>
</dbReference>
<organism evidence="4 5">
    <name type="scientific">Chelatococcus composti</name>
    <dbReference type="NCBI Taxonomy" id="1743235"/>
    <lineage>
        <taxon>Bacteria</taxon>
        <taxon>Pseudomonadati</taxon>
        <taxon>Pseudomonadota</taxon>
        <taxon>Alphaproteobacteria</taxon>
        <taxon>Hyphomicrobiales</taxon>
        <taxon>Chelatococcaceae</taxon>
        <taxon>Chelatococcus</taxon>
    </lineage>
</organism>
<dbReference type="NCBIfam" id="NF005968">
    <property type="entry name" value="PRK08057.1-2"/>
    <property type="match status" value="1"/>
</dbReference>
<proteinExistence type="predicted"/>
<dbReference type="Proteomes" id="UP000588017">
    <property type="component" value="Unassembled WGS sequence"/>
</dbReference>
<dbReference type="PROSITE" id="PS51014">
    <property type="entry name" value="COBK_CBIJ"/>
    <property type="match status" value="1"/>
</dbReference>
<keyword evidence="5" id="KW-1185">Reference proteome</keyword>
<evidence type="ECO:0000313" key="5">
    <source>
        <dbReference type="Proteomes" id="UP000588017"/>
    </source>
</evidence>